<name>A0A2Z6N9S9_TRISU</name>
<dbReference type="SUPFAM" id="SSF53474">
    <property type="entry name" value="alpha/beta-Hydrolases"/>
    <property type="match status" value="1"/>
</dbReference>
<accession>A0A2Z6N9S9</accession>
<dbReference type="EC" id="3.1.1.n2" evidence="4"/>
<dbReference type="InterPro" id="IPR029058">
    <property type="entry name" value="AB_hydrolase_fold"/>
</dbReference>
<organism evidence="7 8">
    <name type="scientific">Trifolium subterraneum</name>
    <name type="common">Subterranean clover</name>
    <dbReference type="NCBI Taxonomy" id="3900"/>
    <lineage>
        <taxon>Eukaryota</taxon>
        <taxon>Viridiplantae</taxon>
        <taxon>Streptophyta</taxon>
        <taxon>Embryophyta</taxon>
        <taxon>Tracheophyta</taxon>
        <taxon>Spermatophyta</taxon>
        <taxon>Magnoliopsida</taxon>
        <taxon>eudicotyledons</taxon>
        <taxon>Gunneridae</taxon>
        <taxon>Pentapetalae</taxon>
        <taxon>rosids</taxon>
        <taxon>fabids</taxon>
        <taxon>Fabales</taxon>
        <taxon>Fabaceae</taxon>
        <taxon>Papilionoideae</taxon>
        <taxon>50 kb inversion clade</taxon>
        <taxon>NPAAA clade</taxon>
        <taxon>Hologalegina</taxon>
        <taxon>IRL clade</taxon>
        <taxon>Trifolieae</taxon>
        <taxon>Trifolium</taxon>
    </lineage>
</organism>
<sequence>MIEDASQGISFVCNNIAEYGGDPNRIYLMGQSAGAHIAACTIVEQAIKEAGEGESTSWSLSQIKAYFGLSGGIMEGEESLRRFSPEVMVQDPNIGNAVSLLPNMVLFHGTGDYSIPSDQSTSFAKTLKRLGVKAEAILYEGKTHTDVFLQDPMRGGNDDMFDDLVAYIHAGDAEALSRDATAPPRRRLVPEFMLKLAHAVSPF</sequence>
<evidence type="ECO:0000256" key="4">
    <source>
        <dbReference type="ARBA" id="ARBA00038928"/>
    </source>
</evidence>
<gene>
    <name evidence="7" type="ORF">TSUD_189770</name>
</gene>
<dbReference type="PANTHER" id="PTHR48081">
    <property type="entry name" value="AB HYDROLASE SUPERFAMILY PROTEIN C4A8.06C"/>
    <property type="match status" value="1"/>
</dbReference>
<evidence type="ECO:0000259" key="6">
    <source>
        <dbReference type="Pfam" id="PF20434"/>
    </source>
</evidence>
<dbReference type="InterPro" id="IPR049492">
    <property type="entry name" value="BD-FAE-like_dom"/>
</dbReference>
<dbReference type="OrthoDB" id="6495301at2759"/>
<dbReference type="InterPro" id="IPR050300">
    <property type="entry name" value="GDXG_lipolytic_enzyme"/>
</dbReference>
<evidence type="ECO:0000313" key="7">
    <source>
        <dbReference type="EMBL" id="GAU40496.1"/>
    </source>
</evidence>
<evidence type="ECO:0000256" key="5">
    <source>
        <dbReference type="ARBA" id="ARBA00049507"/>
    </source>
</evidence>
<evidence type="ECO:0000256" key="2">
    <source>
        <dbReference type="ARBA" id="ARBA00022801"/>
    </source>
</evidence>
<dbReference type="AlphaFoldDB" id="A0A2Z6N9S9"/>
<comment type="catalytic activity">
    <reaction evidence="5">
        <text>[protein]-C-terminal S-[(2E,6E)-farnesyl]-L-cysteine methyl ester + H2O = [protein]-C-terminal S-[(2E,6E)-farnesyl]-L-cysteine + methanol + H(+)</text>
        <dbReference type="Rhea" id="RHEA:48520"/>
        <dbReference type="Rhea" id="RHEA-COMP:12125"/>
        <dbReference type="Rhea" id="RHEA-COMP:12126"/>
        <dbReference type="ChEBI" id="CHEBI:15377"/>
        <dbReference type="ChEBI" id="CHEBI:15378"/>
        <dbReference type="ChEBI" id="CHEBI:17790"/>
        <dbReference type="ChEBI" id="CHEBI:90510"/>
        <dbReference type="ChEBI" id="CHEBI:90511"/>
        <dbReference type="EC" id="3.1.1.n2"/>
    </reaction>
</comment>
<proteinExistence type="inferred from homology"/>
<comment type="subcellular location">
    <subcellularLocation>
        <location evidence="1">Golgi apparatus membrane</location>
        <topology evidence="1">Multi-pass membrane protein</topology>
    </subcellularLocation>
</comment>
<evidence type="ECO:0000256" key="3">
    <source>
        <dbReference type="ARBA" id="ARBA00038028"/>
    </source>
</evidence>
<keyword evidence="8" id="KW-1185">Reference proteome</keyword>
<reference evidence="8" key="1">
    <citation type="journal article" date="2017" name="Front. Plant Sci.">
        <title>Climate Clever Clovers: New Paradigm to Reduce the Environmental Footprint of Ruminants by Breeding Low Methanogenic Forages Utilizing Haplotype Variation.</title>
        <authorList>
            <person name="Kaur P."/>
            <person name="Appels R."/>
            <person name="Bayer P.E."/>
            <person name="Keeble-Gagnere G."/>
            <person name="Wang J."/>
            <person name="Hirakawa H."/>
            <person name="Shirasawa K."/>
            <person name="Vercoe P."/>
            <person name="Stefanova K."/>
            <person name="Durmic Z."/>
            <person name="Nichols P."/>
            <person name="Revell C."/>
            <person name="Isobe S.N."/>
            <person name="Edwards D."/>
            <person name="Erskine W."/>
        </authorList>
    </citation>
    <scope>NUCLEOTIDE SEQUENCE [LARGE SCALE GENOMIC DNA]</scope>
    <source>
        <strain evidence="8">cv. Daliak</strain>
    </source>
</reference>
<dbReference type="EMBL" id="DF973811">
    <property type="protein sequence ID" value="GAU40496.1"/>
    <property type="molecule type" value="Genomic_DNA"/>
</dbReference>
<dbReference type="Pfam" id="PF20434">
    <property type="entry name" value="BD-FAE"/>
    <property type="match status" value="1"/>
</dbReference>
<evidence type="ECO:0000313" key="8">
    <source>
        <dbReference type="Proteomes" id="UP000242715"/>
    </source>
</evidence>
<feature type="domain" description="BD-FAE-like" evidence="6">
    <location>
        <begin position="2"/>
        <end position="46"/>
    </location>
</feature>
<keyword evidence="2" id="KW-0378">Hydrolase</keyword>
<dbReference type="Gene3D" id="3.40.50.1820">
    <property type="entry name" value="alpha/beta hydrolase"/>
    <property type="match status" value="1"/>
</dbReference>
<comment type="similarity">
    <text evidence="3">Belongs to the AB hydrolase superfamily. Isoprenylcysteine methylesterase family.</text>
</comment>
<dbReference type="GO" id="GO:0016787">
    <property type="term" value="F:hydrolase activity"/>
    <property type="evidence" value="ECO:0007669"/>
    <property type="project" value="UniProtKB-KW"/>
</dbReference>
<dbReference type="Proteomes" id="UP000242715">
    <property type="component" value="Unassembled WGS sequence"/>
</dbReference>
<dbReference type="GO" id="GO:0000139">
    <property type="term" value="C:Golgi membrane"/>
    <property type="evidence" value="ECO:0007669"/>
    <property type="project" value="UniProtKB-SubCell"/>
</dbReference>
<protein>
    <recommendedName>
        <fullName evidence="4">protein-S-isoprenylcysteine alpha-carbonyl methylesterase</fullName>
        <ecNumber evidence="4">3.1.1.n2</ecNumber>
    </recommendedName>
</protein>
<evidence type="ECO:0000256" key="1">
    <source>
        <dbReference type="ARBA" id="ARBA00004653"/>
    </source>
</evidence>
<dbReference type="PANTHER" id="PTHR48081:SF33">
    <property type="entry name" value="KYNURENINE FORMAMIDASE"/>
    <property type="match status" value="1"/>
</dbReference>